<evidence type="ECO:0000313" key="8">
    <source>
        <dbReference type="RefSeq" id="XP_031562635.1"/>
    </source>
</evidence>
<dbReference type="PANTHER" id="PTHR32086">
    <property type="entry name" value="FANCONI ANEMIA GROUP D2 PROTEIN"/>
    <property type="match status" value="1"/>
</dbReference>
<dbReference type="InterPro" id="IPR016024">
    <property type="entry name" value="ARM-type_fold"/>
</dbReference>
<dbReference type="CDD" id="cd11721">
    <property type="entry name" value="FANCD2"/>
    <property type="match status" value="1"/>
</dbReference>
<evidence type="ECO:0000256" key="4">
    <source>
        <dbReference type="ARBA" id="ARBA00023242"/>
    </source>
</evidence>
<dbReference type="SUPFAM" id="SSF48371">
    <property type="entry name" value="ARM repeat"/>
    <property type="match status" value="1"/>
</dbReference>
<dbReference type="GO" id="GO:0031573">
    <property type="term" value="P:mitotic intra-S DNA damage checkpoint signaling"/>
    <property type="evidence" value="ECO:0007669"/>
    <property type="project" value="TreeGrafter"/>
</dbReference>
<dbReference type="GeneID" id="116298354"/>
<dbReference type="FunCoup" id="A0A6P8ICE2">
    <property type="interactions" value="2763"/>
</dbReference>
<evidence type="ECO:0000256" key="1">
    <source>
        <dbReference type="ARBA" id="ARBA00004123"/>
    </source>
</evidence>
<dbReference type="GO" id="GO:0036297">
    <property type="term" value="P:interstrand cross-link repair"/>
    <property type="evidence" value="ECO:0007669"/>
    <property type="project" value="TreeGrafter"/>
</dbReference>
<comment type="similarity">
    <text evidence="5">Belongs to the Fanconi anemia protein FANCD2 family.</text>
</comment>
<dbReference type="GO" id="GO:0007129">
    <property type="term" value="P:homologous chromosome pairing at meiosis"/>
    <property type="evidence" value="ECO:0007669"/>
    <property type="project" value="TreeGrafter"/>
</dbReference>
<evidence type="ECO:0000313" key="7">
    <source>
        <dbReference type="Proteomes" id="UP000515163"/>
    </source>
</evidence>
<proteinExistence type="inferred from homology"/>
<sequence length="1340" mass="149785">MARSKRKSKKKAEEVVVSAKKGRQTESITSDIDNTGFDQLVANAGIFLKNSDDSQDEIGVDVPIFQKRLTAAIKSHQNYPKVIEEFVESLQKRSETPERFRLSLLPILVAEESEGSIHGHNQESLIRILLGIDLLQPRIANMLLEKLPELMGDENGHGSNNGETNTARLIMNQFRWLDRIVNSKELTEKMLEMVSITSPDVQHEIITCLPEVVDDTEHTGVALQLRELLLQNTSLAVPILYALSNLNLRQDLLAEVRVSVLQMLPSAELDDLPVVTKFILQSVSDNDAFEVISELRMNLDFGSLIPQSSSTPLNPRQEGASASADKDGELLTLDAIRSGIRFQKSVAEGWLKAIESVNSAALHKVIDLFVLLILHSTGNRKKTVESLFRNKIKVGHFTEEMLSSAFNSHNQILREYFSNLLSLGEVLLRSPETSVSSYACAIYRLAFASFDLYCKQEIVGALVTHIGSGFATEADSSLDVLSDLVETHPKIMAPFAVFIKGILDYLDNLTLSQIRKVFSMLSTLAFSSPRDGAMIQDDVHIVIRKQLSSSCPKYKRIGIIGAVMIVRSMARKRSDDDNAATSSQFFSSISNDIYKQIVNLLDMVRSSVARVPEAAALFYDELTRVIEQGDVDRKIKNWISETVVSDFQEDFLVDRDAPLPKDTLPIEFVYGLDEAEEGSIALNILPLLLTAAAATSKPQSVLDKPPVASLVCLAPHFRLLRICEQSQHNGDLEGIDALLGCPLITFKFDMLEEINTLAQADREVMCKALFYTVNWFIELINGFATQGDPEMKGKTLTRLNDITCLYKQIETSLTATPTFTPSLATFDGESPAPVVLQTATKGKRSRKASKGNETKKLDETIEKLADKENDKDLDSSSVSVVEKDKRKDKASSFSMSQCRPYLRWMLLANNDGIMDGPGCNTEEASIMNQCYHLLFSCLQTFFSWSGFLSSENQGLLKKALTVLSSRTKLSNLTQSGLQELLKQSFHYLEQFSNTMIDMATALTLTKLLVVLSERLDNQEINKAIAKLTGGFLKREWIKSNGEKDSGPKYNEALQYLLRFNFSFSEDPLAAIEEITAGAFTELMEDDTCAASESYPTLTRSTVPSFYRAVFEELIAYLKQTHGVPLKRTDVEQANERLTQLNIIVREFHILINLVKAFDQRQVLASALKLGRIFVETFLKLGMPLLDQTLRTNKDVVHGLLKNLQQSTRCLQHFCGHTKVFKDIALTNHVPAVKKCLELFVFRVKVMLTVNQCHEAFWMGNLKNRDIQGQEILSQQSTRGDEDNDNDDDDDKQNEDQEMEVVNDNDEDDDDDEDEKNEAESVVSHDSGGGDDDEDSCSDSF</sequence>
<comment type="subcellular location">
    <subcellularLocation>
        <location evidence="1">Nucleus</location>
    </subcellularLocation>
</comment>
<dbReference type="RefSeq" id="XP_031562635.1">
    <property type="nucleotide sequence ID" value="XM_031706775.1"/>
</dbReference>
<reference evidence="8" key="1">
    <citation type="submission" date="2025-08" db="UniProtKB">
        <authorList>
            <consortium name="RefSeq"/>
        </authorList>
    </citation>
    <scope>IDENTIFICATION</scope>
    <source>
        <tissue evidence="8">Tentacle</tissue>
    </source>
</reference>
<dbReference type="PANTHER" id="PTHR32086:SF0">
    <property type="entry name" value="FANCONI ANEMIA GROUP D2 PROTEIN"/>
    <property type="match status" value="1"/>
</dbReference>
<keyword evidence="3" id="KW-0832">Ubl conjugation</keyword>
<keyword evidence="7" id="KW-1185">Reference proteome</keyword>
<organism evidence="7 8">
    <name type="scientific">Actinia tenebrosa</name>
    <name type="common">Australian red waratah sea anemone</name>
    <dbReference type="NCBI Taxonomy" id="6105"/>
    <lineage>
        <taxon>Eukaryota</taxon>
        <taxon>Metazoa</taxon>
        <taxon>Cnidaria</taxon>
        <taxon>Anthozoa</taxon>
        <taxon>Hexacorallia</taxon>
        <taxon>Actiniaria</taxon>
        <taxon>Actiniidae</taxon>
        <taxon>Actinia</taxon>
    </lineage>
</organism>
<feature type="compositionally biased region" description="Acidic residues" evidence="6">
    <location>
        <begin position="1328"/>
        <end position="1340"/>
    </location>
</feature>
<dbReference type="Proteomes" id="UP000515163">
    <property type="component" value="Unplaced"/>
</dbReference>
<evidence type="ECO:0000256" key="6">
    <source>
        <dbReference type="SAM" id="MobiDB-lite"/>
    </source>
</evidence>
<keyword evidence="2" id="KW-1017">Isopeptide bond</keyword>
<name>A0A6P8ICE2_ACTTE</name>
<dbReference type="OrthoDB" id="27031at2759"/>
<evidence type="ECO:0000256" key="5">
    <source>
        <dbReference type="ARBA" id="ARBA00093456"/>
    </source>
</evidence>
<keyword evidence="4" id="KW-0539">Nucleus</keyword>
<feature type="region of interest" description="Disordered" evidence="6">
    <location>
        <begin position="1274"/>
        <end position="1340"/>
    </location>
</feature>
<dbReference type="KEGG" id="aten:116298354"/>
<evidence type="ECO:0000256" key="3">
    <source>
        <dbReference type="ARBA" id="ARBA00022843"/>
    </source>
</evidence>
<dbReference type="InParanoid" id="A0A6P8ICE2"/>
<evidence type="ECO:0000256" key="2">
    <source>
        <dbReference type="ARBA" id="ARBA00022499"/>
    </source>
</evidence>
<feature type="compositionally biased region" description="Acidic residues" evidence="6">
    <location>
        <begin position="1281"/>
        <end position="1316"/>
    </location>
</feature>
<dbReference type="GO" id="GO:0070182">
    <property type="term" value="F:DNA polymerase binding"/>
    <property type="evidence" value="ECO:0007669"/>
    <property type="project" value="TreeGrafter"/>
</dbReference>
<dbReference type="GO" id="GO:1990918">
    <property type="term" value="P:double-strand break repair involved in meiotic recombination"/>
    <property type="evidence" value="ECO:0007669"/>
    <property type="project" value="TreeGrafter"/>
</dbReference>
<dbReference type="GO" id="GO:0000793">
    <property type="term" value="C:condensed chromosome"/>
    <property type="evidence" value="ECO:0007669"/>
    <property type="project" value="TreeGrafter"/>
</dbReference>
<feature type="compositionally biased region" description="Basic and acidic residues" evidence="6">
    <location>
        <begin position="850"/>
        <end position="859"/>
    </location>
</feature>
<dbReference type="Pfam" id="PF14631">
    <property type="entry name" value="FancD2"/>
    <property type="match status" value="2"/>
</dbReference>
<protein>
    <submittedName>
        <fullName evidence="8">Fanconi anemia group D2 protein-like</fullName>
    </submittedName>
</protein>
<dbReference type="InterPro" id="IPR029448">
    <property type="entry name" value="FANCD2"/>
</dbReference>
<accession>A0A6P8ICE2</accession>
<gene>
    <name evidence="8" type="primary">LOC116298354</name>
</gene>
<feature type="region of interest" description="Disordered" evidence="6">
    <location>
        <begin position="837"/>
        <end position="859"/>
    </location>
</feature>
<dbReference type="GO" id="GO:0005634">
    <property type="term" value="C:nucleus"/>
    <property type="evidence" value="ECO:0007669"/>
    <property type="project" value="UniProtKB-SubCell"/>
</dbReference>